<proteinExistence type="predicted"/>
<name>A0A9Q5ZEV8_NOSLI</name>
<comment type="caution">
    <text evidence="1">The sequence shown here is derived from an EMBL/GenBank/DDBJ whole genome shotgun (WGS) entry which is preliminary data.</text>
</comment>
<dbReference type="EMBL" id="LAHD01000016">
    <property type="protein sequence ID" value="PHK05378.1"/>
    <property type="molecule type" value="Genomic_DNA"/>
</dbReference>
<dbReference type="AlphaFoldDB" id="A0A9Q5ZEV8"/>
<organism evidence="1 2">
    <name type="scientific">Nostoc linckia z8</name>
    <dbReference type="NCBI Taxonomy" id="1628746"/>
    <lineage>
        <taxon>Bacteria</taxon>
        <taxon>Bacillati</taxon>
        <taxon>Cyanobacteriota</taxon>
        <taxon>Cyanophyceae</taxon>
        <taxon>Nostocales</taxon>
        <taxon>Nostocaceae</taxon>
        <taxon>Nostoc</taxon>
    </lineage>
</organism>
<sequence>MSSEYIIGKNYHVEDWLSVPETEVILRSPDDSPRKASHLAGIVNRLATTNPNAKVEYWIKIHP</sequence>
<dbReference type="RefSeq" id="WP_099068847.1">
    <property type="nucleotide sequence ID" value="NZ_LAHD01000016.1"/>
</dbReference>
<evidence type="ECO:0000313" key="1">
    <source>
        <dbReference type="EMBL" id="PHK05378.1"/>
    </source>
</evidence>
<evidence type="ECO:0000313" key="2">
    <source>
        <dbReference type="Proteomes" id="UP000222310"/>
    </source>
</evidence>
<dbReference type="Proteomes" id="UP000222310">
    <property type="component" value="Unassembled WGS sequence"/>
</dbReference>
<reference evidence="1 2" key="1">
    <citation type="submission" date="2015-02" db="EMBL/GenBank/DDBJ databases">
        <title>Nostoc linckia genome annotation.</title>
        <authorList>
            <person name="Zhou Z."/>
        </authorList>
    </citation>
    <scope>NUCLEOTIDE SEQUENCE [LARGE SCALE GENOMIC DNA]</scope>
    <source>
        <strain evidence="2">z8</strain>
    </source>
</reference>
<protein>
    <submittedName>
        <fullName evidence="1">Uncharacterized protein</fullName>
    </submittedName>
</protein>
<gene>
    <name evidence="1" type="ORF">VF08_08370</name>
</gene>
<accession>A0A9Q5ZEV8</accession>
<dbReference type="GeneID" id="57096012"/>